<name>A0A1J4SHP4_9BACT</name>
<dbReference type="GO" id="GO:0016491">
    <property type="term" value="F:oxidoreductase activity"/>
    <property type="evidence" value="ECO:0007669"/>
    <property type="project" value="InterPro"/>
</dbReference>
<dbReference type="SUPFAM" id="SSF52218">
    <property type="entry name" value="Flavoproteins"/>
    <property type="match status" value="1"/>
</dbReference>
<proteinExistence type="predicted"/>
<dbReference type="EMBL" id="MNUO01000003">
    <property type="protein sequence ID" value="OIN98816.1"/>
    <property type="molecule type" value="Genomic_DNA"/>
</dbReference>
<evidence type="ECO:0000256" key="2">
    <source>
        <dbReference type="ARBA" id="ARBA00022643"/>
    </source>
</evidence>
<gene>
    <name evidence="4" type="ORF">AUJ66_00210</name>
</gene>
<dbReference type="InterPro" id="IPR029039">
    <property type="entry name" value="Flavoprotein-like_sf"/>
</dbReference>
<dbReference type="Proteomes" id="UP000182278">
    <property type="component" value="Unassembled WGS sequence"/>
</dbReference>
<feature type="domain" description="NADPH-dependent FMN reductase-like" evidence="3">
    <location>
        <begin position="1"/>
        <end position="132"/>
    </location>
</feature>
<dbReference type="PANTHER" id="PTHR43278">
    <property type="entry name" value="NAD(P)H-DEPENDENT FMN-CONTAINING OXIDOREDUCTASE YWQN-RELATED"/>
    <property type="match status" value="1"/>
</dbReference>
<dbReference type="PANTHER" id="PTHR43278:SF4">
    <property type="entry name" value="NAD(P)H-DEPENDENT FMN-CONTAINING OXIDOREDUCTASE YWQN-RELATED"/>
    <property type="match status" value="1"/>
</dbReference>
<sequence length="189" mass="20826">MKILGIAGSPRRDGNTFLLLQKVLDGAKTNGDETEFIFISDLKINPCRECGGCDETGKCVVDDDMQTLYPKLQNAEGIVIASPIFFGSITANLKAIIDRCQCLWVKKYILKQPISDKPNRKGAFISVCGGKKTDFFPAASLTIKAFFKTLEVSYVAELFFSQIDEKDAITKHPAALKEAFSFGAKLLKM</sequence>
<evidence type="ECO:0000313" key="4">
    <source>
        <dbReference type="EMBL" id="OIN98816.1"/>
    </source>
</evidence>
<dbReference type="InterPro" id="IPR005025">
    <property type="entry name" value="FMN_Rdtase-like_dom"/>
</dbReference>
<keyword evidence="2" id="KW-0288">FMN</keyword>
<comment type="caution">
    <text evidence="4">The sequence shown here is derived from an EMBL/GenBank/DDBJ whole genome shotgun (WGS) entry which is preliminary data.</text>
</comment>
<accession>A0A1J4SHP4</accession>
<evidence type="ECO:0000259" key="3">
    <source>
        <dbReference type="Pfam" id="PF03358"/>
    </source>
</evidence>
<dbReference type="AlphaFoldDB" id="A0A1J4SHP4"/>
<dbReference type="Pfam" id="PF03358">
    <property type="entry name" value="FMN_red"/>
    <property type="match status" value="1"/>
</dbReference>
<keyword evidence="1" id="KW-0285">Flavoprotein</keyword>
<dbReference type="STRING" id="1817893.AUJ66_00210"/>
<dbReference type="Gene3D" id="3.40.50.360">
    <property type="match status" value="1"/>
</dbReference>
<protein>
    <recommendedName>
        <fullName evidence="3">NADPH-dependent FMN reductase-like domain-containing protein</fullName>
    </recommendedName>
</protein>
<organism evidence="4 5">
    <name type="scientific">Candidatus Desantisbacteria bacterium CG1_02_38_46</name>
    <dbReference type="NCBI Taxonomy" id="1817893"/>
    <lineage>
        <taxon>Bacteria</taxon>
        <taxon>Candidatus Desantisiibacteriota</taxon>
    </lineage>
</organism>
<dbReference type="InterPro" id="IPR051796">
    <property type="entry name" value="ISF_SsuE-like"/>
</dbReference>
<evidence type="ECO:0000313" key="5">
    <source>
        <dbReference type="Proteomes" id="UP000182278"/>
    </source>
</evidence>
<evidence type="ECO:0000256" key="1">
    <source>
        <dbReference type="ARBA" id="ARBA00022630"/>
    </source>
</evidence>
<reference evidence="4 5" key="1">
    <citation type="journal article" date="2016" name="Environ. Microbiol.">
        <title>Genomic resolution of a cold subsurface aquifer community provides metabolic insights for novel microbes adapted to high CO concentrations.</title>
        <authorList>
            <person name="Probst A.J."/>
            <person name="Castelle C.J."/>
            <person name="Singh A."/>
            <person name="Brown C.T."/>
            <person name="Anantharaman K."/>
            <person name="Sharon I."/>
            <person name="Hug L.A."/>
            <person name="Burstein D."/>
            <person name="Emerson J.B."/>
            <person name="Thomas B.C."/>
            <person name="Banfield J.F."/>
        </authorList>
    </citation>
    <scope>NUCLEOTIDE SEQUENCE [LARGE SCALE GENOMIC DNA]</scope>
    <source>
        <strain evidence="4">CG1_02_38_46</strain>
    </source>
</reference>